<name>A0ABT9ZEV5_9BACI</name>
<evidence type="ECO:0000256" key="6">
    <source>
        <dbReference type="ARBA" id="ARBA00023225"/>
    </source>
</evidence>
<dbReference type="EMBL" id="JAUSUD010000006">
    <property type="protein sequence ID" value="MDQ0230535.1"/>
    <property type="molecule type" value="Genomic_DNA"/>
</dbReference>
<dbReference type="PANTHER" id="PTHR34982">
    <property type="entry name" value="YOP PROTEINS TRANSLOCATION PROTEIN L"/>
    <property type="match status" value="1"/>
</dbReference>
<evidence type="ECO:0000256" key="7">
    <source>
        <dbReference type="NCBIfam" id="TIGR03825"/>
    </source>
</evidence>
<keyword evidence="10" id="KW-0282">Flagellum</keyword>
<keyword evidence="6" id="KW-1006">Bacterial flagellum protein export</keyword>
<evidence type="ECO:0000259" key="9">
    <source>
        <dbReference type="Pfam" id="PF02108"/>
    </source>
</evidence>
<protein>
    <recommendedName>
        <fullName evidence="7">Flagellar assembly protein FliH</fullName>
    </recommendedName>
</protein>
<evidence type="ECO:0000256" key="2">
    <source>
        <dbReference type="ARBA" id="ARBA00006602"/>
    </source>
</evidence>
<keyword evidence="4" id="KW-1005">Bacterial flagellum biogenesis</keyword>
<evidence type="ECO:0000313" key="11">
    <source>
        <dbReference type="Proteomes" id="UP001234495"/>
    </source>
</evidence>
<evidence type="ECO:0000313" key="10">
    <source>
        <dbReference type="EMBL" id="MDQ0230535.1"/>
    </source>
</evidence>
<comment type="similarity">
    <text evidence="2">Belongs to the FliH family.</text>
</comment>
<keyword evidence="8" id="KW-0175">Coiled coil</keyword>
<keyword evidence="10" id="KW-0966">Cell projection</keyword>
<organism evidence="10 11">
    <name type="scientific">Metabacillus malikii</name>
    <dbReference type="NCBI Taxonomy" id="1504265"/>
    <lineage>
        <taxon>Bacteria</taxon>
        <taxon>Bacillati</taxon>
        <taxon>Bacillota</taxon>
        <taxon>Bacilli</taxon>
        <taxon>Bacillales</taxon>
        <taxon>Bacillaceae</taxon>
        <taxon>Metabacillus</taxon>
    </lineage>
</organism>
<dbReference type="NCBIfam" id="TIGR03825">
    <property type="entry name" value="FliH_bacil"/>
    <property type="match status" value="1"/>
</dbReference>
<evidence type="ECO:0000256" key="3">
    <source>
        <dbReference type="ARBA" id="ARBA00022448"/>
    </source>
</evidence>
<feature type="domain" description="Flagellar assembly protein FliH/Type III secretion system HrpE" evidence="9">
    <location>
        <begin position="125"/>
        <end position="245"/>
    </location>
</feature>
<dbReference type="InterPro" id="IPR022524">
    <property type="entry name" value="FliH_Bacilli"/>
</dbReference>
<gene>
    <name evidence="10" type="ORF">J2S19_001791</name>
</gene>
<evidence type="ECO:0000256" key="8">
    <source>
        <dbReference type="SAM" id="Coils"/>
    </source>
</evidence>
<sequence length="256" mass="29599">MSRLIKSQFAFKDEEKKQTISVLPTEKLFLQKFNDAEQIDPEIAKQNNYLIETAKKEAEQIIASAQTEYQTILNNLEEERSNWHLEREQMLEQARQEGYAEGLELGRRDAITQFEDLISESQRIVELSKREFDEKIQAAESVILSLAINIAEKVIAQKIDDSADNFLSLVKQGLQEVKDYKNIKIFVHPALYEFVLSQKNELEQLLTNDTDLSFYANVELEEDACYIESSFGRIDVSVDTQLQQLKQQLLQILDEG</sequence>
<dbReference type="RefSeq" id="WP_307339977.1">
    <property type="nucleotide sequence ID" value="NZ_JAUSUD010000006.1"/>
</dbReference>
<feature type="coiled-coil region" evidence="8">
    <location>
        <begin position="55"/>
        <end position="93"/>
    </location>
</feature>
<comment type="function">
    <text evidence="1">Needed for flagellar regrowth and assembly.</text>
</comment>
<dbReference type="Proteomes" id="UP001234495">
    <property type="component" value="Unassembled WGS sequence"/>
</dbReference>
<keyword evidence="5" id="KW-0653">Protein transport</keyword>
<comment type="caution">
    <text evidence="10">The sequence shown here is derived from an EMBL/GenBank/DDBJ whole genome shotgun (WGS) entry which is preliminary data.</text>
</comment>
<keyword evidence="3" id="KW-0813">Transport</keyword>
<accession>A0ABT9ZEV5</accession>
<dbReference type="InterPro" id="IPR018035">
    <property type="entry name" value="Flagellar_FliH/T3SS_HrpE"/>
</dbReference>
<keyword evidence="11" id="KW-1185">Reference proteome</keyword>
<proteinExistence type="inferred from homology"/>
<evidence type="ECO:0000256" key="4">
    <source>
        <dbReference type="ARBA" id="ARBA00022795"/>
    </source>
</evidence>
<dbReference type="PANTHER" id="PTHR34982:SF1">
    <property type="entry name" value="FLAGELLAR ASSEMBLY PROTEIN FLIH"/>
    <property type="match status" value="1"/>
</dbReference>
<keyword evidence="10" id="KW-0969">Cilium</keyword>
<dbReference type="InterPro" id="IPR051472">
    <property type="entry name" value="T3SS_Stator/FliH"/>
</dbReference>
<evidence type="ECO:0000256" key="1">
    <source>
        <dbReference type="ARBA" id="ARBA00003041"/>
    </source>
</evidence>
<reference evidence="10 11" key="1">
    <citation type="submission" date="2023-07" db="EMBL/GenBank/DDBJ databases">
        <title>Genomic Encyclopedia of Type Strains, Phase IV (KMG-IV): sequencing the most valuable type-strain genomes for metagenomic binning, comparative biology and taxonomic classification.</title>
        <authorList>
            <person name="Goeker M."/>
        </authorList>
    </citation>
    <scope>NUCLEOTIDE SEQUENCE [LARGE SCALE GENOMIC DNA]</scope>
    <source>
        <strain evidence="10 11">DSM 29005</strain>
    </source>
</reference>
<evidence type="ECO:0000256" key="5">
    <source>
        <dbReference type="ARBA" id="ARBA00022927"/>
    </source>
</evidence>
<dbReference type="Pfam" id="PF02108">
    <property type="entry name" value="FliH"/>
    <property type="match status" value="1"/>
</dbReference>